<protein>
    <recommendedName>
        <fullName evidence="1">Diguanylate cyclase DosC</fullName>
    </recommendedName>
    <alternativeName>
        <fullName evidence="2">Direct oxygen-sensing cyclase</fullName>
    </alternativeName>
</protein>
<keyword evidence="7" id="KW-1185">Reference proteome</keyword>
<dbReference type="SUPFAM" id="SSF55781">
    <property type="entry name" value="GAF domain-like"/>
    <property type="match status" value="3"/>
</dbReference>
<dbReference type="SMART" id="SM00267">
    <property type="entry name" value="GGDEF"/>
    <property type="match status" value="1"/>
</dbReference>
<dbReference type="Proteomes" id="UP000183649">
    <property type="component" value="Unassembled WGS sequence"/>
</dbReference>
<feature type="transmembrane region" description="Helical" evidence="3">
    <location>
        <begin position="24"/>
        <end position="47"/>
    </location>
</feature>
<evidence type="ECO:0000259" key="4">
    <source>
        <dbReference type="PROSITE" id="PS50883"/>
    </source>
</evidence>
<gene>
    <name evidence="6" type="ORF">Ga0061069_104218</name>
</gene>
<dbReference type="EMBL" id="CYHF01000004">
    <property type="protein sequence ID" value="CUA96620.1"/>
    <property type="molecule type" value="Genomic_DNA"/>
</dbReference>
<dbReference type="CDD" id="cd12915">
    <property type="entry name" value="PDC2_DGC_like"/>
    <property type="match status" value="1"/>
</dbReference>
<dbReference type="InterPro" id="IPR001633">
    <property type="entry name" value="EAL_dom"/>
</dbReference>
<dbReference type="Pfam" id="PF00563">
    <property type="entry name" value="EAL"/>
    <property type="match status" value="1"/>
</dbReference>
<dbReference type="SUPFAM" id="SSF55073">
    <property type="entry name" value="Nucleotide cyclase"/>
    <property type="match status" value="1"/>
</dbReference>
<dbReference type="InterPro" id="IPR035919">
    <property type="entry name" value="EAL_sf"/>
</dbReference>
<dbReference type="InterPro" id="IPR012292">
    <property type="entry name" value="Globin/Proto"/>
</dbReference>
<dbReference type="PROSITE" id="PS50887">
    <property type="entry name" value="GGDEF"/>
    <property type="match status" value="1"/>
</dbReference>
<dbReference type="CDD" id="cd14759">
    <property type="entry name" value="GS_GGDEF_2"/>
    <property type="match status" value="1"/>
</dbReference>
<dbReference type="InterPro" id="IPR003018">
    <property type="entry name" value="GAF"/>
</dbReference>
<evidence type="ECO:0000256" key="3">
    <source>
        <dbReference type="SAM" id="Phobius"/>
    </source>
</evidence>
<dbReference type="Gene3D" id="3.20.20.450">
    <property type="entry name" value="EAL domain"/>
    <property type="match status" value="1"/>
</dbReference>
<dbReference type="PANTHER" id="PTHR44757">
    <property type="entry name" value="DIGUANYLATE CYCLASE DGCP"/>
    <property type="match status" value="1"/>
</dbReference>
<dbReference type="Gene3D" id="3.30.450.40">
    <property type="match status" value="3"/>
</dbReference>
<feature type="domain" description="GGDEF" evidence="5">
    <location>
        <begin position="731"/>
        <end position="865"/>
    </location>
</feature>
<evidence type="ECO:0000313" key="7">
    <source>
        <dbReference type="Proteomes" id="UP000183649"/>
    </source>
</evidence>
<feature type="domain" description="EAL" evidence="4">
    <location>
        <begin position="1214"/>
        <end position="1471"/>
    </location>
</feature>
<evidence type="ECO:0000256" key="2">
    <source>
        <dbReference type="ARBA" id="ARBA00029839"/>
    </source>
</evidence>
<dbReference type="SMART" id="SM00065">
    <property type="entry name" value="GAF"/>
    <property type="match status" value="1"/>
</dbReference>
<dbReference type="Gene3D" id="3.30.70.270">
    <property type="match status" value="1"/>
</dbReference>
<dbReference type="Gene3D" id="3.30.450.20">
    <property type="entry name" value="PAS domain"/>
    <property type="match status" value="2"/>
</dbReference>
<evidence type="ECO:0000256" key="1">
    <source>
        <dbReference type="ARBA" id="ARBA00015125"/>
    </source>
</evidence>
<dbReference type="InterPro" id="IPR052155">
    <property type="entry name" value="Biofilm_reg_signaling"/>
</dbReference>
<dbReference type="InterPro" id="IPR009050">
    <property type="entry name" value="Globin-like_sf"/>
</dbReference>
<dbReference type="InterPro" id="IPR029016">
    <property type="entry name" value="GAF-like_dom_sf"/>
</dbReference>
<dbReference type="InterPro" id="IPR043128">
    <property type="entry name" value="Rev_trsase/Diguanyl_cyclase"/>
</dbReference>
<dbReference type="SUPFAM" id="SSF46458">
    <property type="entry name" value="Globin-like"/>
    <property type="match status" value="1"/>
</dbReference>
<dbReference type="InterPro" id="IPR029787">
    <property type="entry name" value="Nucleotide_cyclase"/>
</dbReference>
<organism evidence="6 7">
    <name type="scientific">Thiomonas bhubaneswarensis</name>
    <dbReference type="NCBI Taxonomy" id="339866"/>
    <lineage>
        <taxon>Bacteria</taxon>
        <taxon>Pseudomonadati</taxon>
        <taxon>Pseudomonadota</taxon>
        <taxon>Betaproteobacteria</taxon>
        <taxon>Burkholderiales</taxon>
        <taxon>Thiomonas</taxon>
    </lineage>
</organism>
<sequence>MQRELEIPSRMPHKAHFQTDRRRILIVVLLGNILLAAAVASILWNGWQRNATGVSRILQSEVAFWSDALNQRFDQLQSTCLLAQQQLLRKPELLAAAGPWLRDLDKMVPFIQGITLLNAQGTVLNVEGQRLIEPLASTSIAKRPGFVKALSEPGQIQVGRPLTDALHPDQTLSPVYCALTTEDPQHPVVMVFNIGLQQVLKSVHHQQQSLDGAGRWKIAIGLLRSDGYLLARLPAPLPHTRADLARAPARGVLAREIAAKPDQSGGVFSGAVQSVGGQSTFGAWQRLSGHPIVAFTSLPTQALTTLWWRQYWSTLVGWGLLLLLQIVGGALISRSMERQHRLAQINAALAQTSKAVAEATDEIALFQSICDIAISAGGMELAWIGRPGADGKAQILAAAGKTGYLDGLSLSSNADEIGGQGPFGVVWRSAEAVFVQGGKHLDLIVPWADRMRQFGLRTMAALPVLRGSRIDAVLSIYRDSQGRITRDQRGLLEELARSMGHGLDRLDLAAAERKEREGLERHQELIRSVLAQIDILISARNDQEVLENTCTRLLETGLFAAVWVGQPDAQEKVKPLAVGGNGLDTLSAQPPLSVRADAGHALARAWQTGQEQQEDDSASPLLQPWADFSLPGWQPLALALPLRRNGSRWAVLTLVMLNSADLDDVLHALLRRVASLIEQALGEIDLKTDLEAEQAQQRHLARHDALTGLPNRLALESHLPLAMARARRHKTLLAVGVMDLDDFKPVNDTHGHAAGDQLLRQLGERLSAAVRETDLVARLGGDEFVLVLEGVARAEDLPIVLDRIHSAVETPFDLGDGVMAKVGMSLGVTLYPLDDVQPEVLLRHADAALYASKAHKRDRAAWWQPWGDGMEQVAARPDAAPTKVDPYGAVAARLLGLVVEPLEQNAQTFVEHFYAALEQDPESAAVLAALSADERKQLQSRLIHQFQLILQPELSAETHLDDARHTGSVHALVGVSTGALVKGMGSYLQSLQELLVDAPLRDPDRTLLTQAITARLQTELHGQSEGGQALREQYQEMLYGLEQMQPDLTQWADLARTLLDAVAELPGMAATVIYKPNAQGEFVPEFTAGAFDDYWHALEKIDRANLAIDPASEFGQTPHPRCWRSEQIETNASYVTDARMAPWRASAHSVGIRSSAAVPVKDSRGRMLAVMGLYGRYPGMFNTRHMLSFMRGLEQLFERGLYGLMTRRETALLPVRDRRAWRHRLFSGGLEMHYQPLVDLRSGRPTAVEALARLRLEDGGLIGPGQFLPSFGAAELTRLFTLGLEQALEQLSRWDETDLYLDLSVNLPLEVLLMPECARWVADALREHRIAPERLSVEILEDTDFQNDTERDRAVRSLAETGVRLVMDDLGSGYSSLLRLRTLPFDTVKIDQGLVRQIPSEQQIDGEGMIGFIGALVRMTQALGLKVVVEGLETPALVEVAAVLGADTGQGYALAKPMPAAAVSGWLRGFQWATQTVEPKTDLGLRARHWVRAHTERSRAAAGPSPD</sequence>
<dbReference type="GO" id="GO:0019825">
    <property type="term" value="F:oxygen binding"/>
    <property type="evidence" value="ECO:0007669"/>
    <property type="project" value="InterPro"/>
</dbReference>
<proteinExistence type="predicted"/>
<dbReference type="CDD" id="cd01948">
    <property type="entry name" value="EAL"/>
    <property type="match status" value="1"/>
</dbReference>
<dbReference type="SMART" id="SM00052">
    <property type="entry name" value="EAL"/>
    <property type="match status" value="1"/>
</dbReference>
<dbReference type="NCBIfam" id="TIGR00254">
    <property type="entry name" value="GGDEF"/>
    <property type="match status" value="1"/>
</dbReference>
<name>A0A0K6I0H5_9BURK</name>
<keyword evidence="3" id="KW-1133">Transmembrane helix</keyword>
<dbReference type="InterPro" id="IPR000160">
    <property type="entry name" value="GGDEF_dom"/>
</dbReference>
<dbReference type="GO" id="GO:0020037">
    <property type="term" value="F:heme binding"/>
    <property type="evidence" value="ECO:0007669"/>
    <property type="project" value="InterPro"/>
</dbReference>
<reference evidence="7" key="1">
    <citation type="submission" date="2015-08" db="EMBL/GenBank/DDBJ databases">
        <authorList>
            <person name="Varghese N."/>
        </authorList>
    </citation>
    <scope>NUCLEOTIDE SEQUENCE [LARGE SCALE GENOMIC DNA]</scope>
    <source>
        <strain evidence="7">DSM 18181</strain>
    </source>
</reference>
<keyword evidence="3" id="KW-0812">Transmembrane</keyword>
<accession>A0A0K6I0H5</accession>
<evidence type="ECO:0000313" key="6">
    <source>
        <dbReference type="EMBL" id="CUA96620.1"/>
    </source>
</evidence>
<dbReference type="PROSITE" id="PS50883">
    <property type="entry name" value="EAL"/>
    <property type="match status" value="1"/>
</dbReference>
<dbReference type="Pfam" id="PF00990">
    <property type="entry name" value="GGDEF"/>
    <property type="match status" value="1"/>
</dbReference>
<evidence type="ECO:0000259" key="5">
    <source>
        <dbReference type="PROSITE" id="PS50887"/>
    </source>
</evidence>
<dbReference type="Gene3D" id="1.10.490.10">
    <property type="entry name" value="Globins"/>
    <property type="match status" value="1"/>
</dbReference>
<dbReference type="CDD" id="cd01949">
    <property type="entry name" value="GGDEF"/>
    <property type="match status" value="1"/>
</dbReference>
<dbReference type="Pfam" id="PF13185">
    <property type="entry name" value="GAF_2"/>
    <property type="match status" value="3"/>
</dbReference>
<dbReference type="SUPFAM" id="SSF141868">
    <property type="entry name" value="EAL domain-like"/>
    <property type="match status" value="1"/>
</dbReference>
<dbReference type="STRING" id="339866.GCA_001418255_01448"/>
<dbReference type="PANTHER" id="PTHR44757:SF2">
    <property type="entry name" value="BIOFILM ARCHITECTURE MAINTENANCE PROTEIN MBAA"/>
    <property type="match status" value="1"/>
</dbReference>
<keyword evidence="3" id="KW-0472">Membrane</keyword>